<gene>
    <name evidence="2" type="ORF">DDE83_003729</name>
</gene>
<protein>
    <submittedName>
        <fullName evidence="2">Uncharacterized protein</fullName>
    </submittedName>
</protein>
<evidence type="ECO:0000313" key="3">
    <source>
        <dbReference type="Proteomes" id="UP000249619"/>
    </source>
</evidence>
<sequence length="144" mass="16889">MAECLVCTNFGRTLDCCKAARGPCALCEEFHHLLTREVTQQVSAHLARQNEENDEAWRARCDDLEAQIKVLQETPEKRAQEKSDMIESLKRQTEDADAEEKRLWKYAAERRQVLKKLQEQLRVRETPQEFVFREAKKGKKGKKR</sequence>
<comment type="caution">
    <text evidence="2">The sequence shown here is derived from an EMBL/GenBank/DDBJ whole genome shotgun (WGS) entry which is preliminary data.</text>
</comment>
<dbReference type="EMBL" id="QGDH01000043">
    <property type="protein sequence ID" value="RAR12931.1"/>
    <property type="molecule type" value="Genomic_DNA"/>
</dbReference>
<name>A0A364N7C2_STELY</name>
<accession>A0A364N7C2</accession>
<dbReference type="AlphaFoldDB" id="A0A364N7C2"/>
<evidence type="ECO:0000256" key="1">
    <source>
        <dbReference type="SAM" id="MobiDB-lite"/>
    </source>
</evidence>
<organism evidence="2 3">
    <name type="scientific">Stemphylium lycopersici</name>
    <name type="common">Tomato gray leaf spot disease fungus</name>
    <name type="synonym">Thyrospora lycopersici</name>
    <dbReference type="NCBI Taxonomy" id="183478"/>
    <lineage>
        <taxon>Eukaryota</taxon>
        <taxon>Fungi</taxon>
        <taxon>Dikarya</taxon>
        <taxon>Ascomycota</taxon>
        <taxon>Pezizomycotina</taxon>
        <taxon>Dothideomycetes</taxon>
        <taxon>Pleosporomycetidae</taxon>
        <taxon>Pleosporales</taxon>
        <taxon>Pleosporineae</taxon>
        <taxon>Pleosporaceae</taxon>
        <taxon>Stemphylium</taxon>
    </lineage>
</organism>
<proteinExistence type="predicted"/>
<keyword evidence="3" id="KW-1185">Reference proteome</keyword>
<feature type="region of interest" description="Disordered" evidence="1">
    <location>
        <begin position="73"/>
        <end position="93"/>
    </location>
</feature>
<reference evidence="3" key="1">
    <citation type="submission" date="2018-05" db="EMBL/GenBank/DDBJ databases">
        <title>Draft genome sequence of Stemphylium lycopersici strain CIDEFI 213.</title>
        <authorList>
            <person name="Medina R."/>
            <person name="Franco M.E.E."/>
            <person name="Lucentini C.G."/>
            <person name="Saparrat M.C.N."/>
            <person name="Balatti P.A."/>
        </authorList>
    </citation>
    <scope>NUCLEOTIDE SEQUENCE [LARGE SCALE GENOMIC DNA]</scope>
    <source>
        <strain evidence="3">CIDEFI 213</strain>
    </source>
</reference>
<evidence type="ECO:0000313" key="2">
    <source>
        <dbReference type="EMBL" id="RAR12931.1"/>
    </source>
</evidence>
<feature type="compositionally biased region" description="Basic and acidic residues" evidence="1">
    <location>
        <begin position="74"/>
        <end position="93"/>
    </location>
</feature>
<dbReference type="Proteomes" id="UP000249619">
    <property type="component" value="Unassembled WGS sequence"/>
</dbReference>